<dbReference type="SMART" id="SM00287">
    <property type="entry name" value="SH3b"/>
    <property type="match status" value="1"/>
</dbReference>
<evidence type="ECO:0000313" key="4">
    <source>
        <dbReference type="Proteomes" id="UP001472074"/>
    </source>
</evidence>
<dbReference type="Pfam" id="PF08239">
    <property type="entry name" value="SH3_3"/>
    <property type="match status" value="1"/>
</dbReference>
<feature type="domain" description="SH3b" evidence="2">
    <location>
        <begin position="100"/>
        <end position="171"/>
    </location>
</feature>
<dbReference type="InterPro" id="IPR051922">
    <property type="entry name" value="Bact_Sporulation_Assoc"/>
</dbReference>
<evidence type="ECO:0000256" key="1">
    <source>
        <dbReference type="SAM" id="SignalP"/>
    </source>
</evidence>
<dbReference type="PANTHER" id="PTHR30032">
    <property type="entry name" value="N-ACETYLMURAMOYL-L-ALANINE AMIDASE-RELATED"/>
    <property type="match status" value="1"/>
</dbReference>
<gene>
    <name evidence="3" type="ORF">AADC60_24765</name>
</gene>
<dbReference type="InterPro" id="IPR013693">
    <property type="entry name" value="SpoIID/LytB_N"/>
</dbReference>
<dbReference type="EMBL" id="CP151651">
    <property type="protein sequence ID" value="WZP07229.1"/>
    <property type="molecule type" value="Genomic_DNA"/>
</dbReference>
<organism evidence="3 4">
    <name type="scientific">Cytobacillus pseudoceanisediminis</name>
    <dbReference type="NCBI Taxonomy" id="3051614"/>
    <lineage>
        <taxon>Bacteria</taxon>
        <taxon>Bacillati</taxon>
        <taxon>Bacillota</taxon>
        <taxon>Bacilli</taxon>
        <taxon>Bacillales</taxon>
        <taxon>Bacillaceae</taxon>
        <taxon>Cytobacillus</taxon>
    </lineage>
</organism>
<dbReference type="PROSITE" id="PS51781">
    <property type="entry name" value="SH3B"/>
    <property type="match status" value="1"/>
</dbReference>
<dbReference type="Proteomes" id="UP001472074">
    <property type="component" value="Chromosome"/>
</dbReference>
<dbReference type="PANTHER" id="PTHR30032:SF4">
    <property type="entry name" value="AMIDASE ENHANCER"/>
    <property type="match status" value="1"/>
</dbReference>
<keyword evidence="4" id="KW-1185">Reference proteome</keyword>
<name>A0ABZ2ZIC4_9BACI</name>
<dbReference type="Gene3D" id="2.30.30.40">
    <property type="entry name" value="SH3 Domains"/>
    <property type="match status" value="1"/>
</dbReference>
<keyword evidence="1" id="KW-0732">Signal</keyword>
<feature type="signal peptide" evidence="1">
    <location>
        <begin position="1"/>
        <end position="23"/>
    </location>
</feature>
<dbReference type="Pfam" id="PF08486">
    <property type="entry name" value="SpoIID"/>
    <property type="match status" value="1"/>
</dbReference>
<reference evidence="3 4" key="1">
    <citation type="submission" date="2024-04" db="EMBL/GenBank/DDBJ databases">
        <title>Screening of coral probiotics and analysis of their probiotic properties.</title>
        <authorList>
            <person name="Wang S."/>
        </authorList>
    </citation>
    <scope>NUCLEOTIDE SEQUENCE [LARGE SCALE GENOMIC DNA]</scope>
    <source>
        <strain evidence="3 4">GXU-Z9</strain>
    </source>
</reference>
<proteinExistence type="predicted"/>
<evidence type="ECO:0000313" key="3">
    <source>
        <dbReference type="EMBL" id="WZP07229.1"/>
    </source>
</evidence>
<accession>A0ABZ2ZIC4</accession>
<dbReference type="InterPro" id="IPR003646">
    <property type="entry name" value="SH3-like_bac-type"/>
</dbReference>
<evidence type="ECO:0000259" key="2">
    <source>
        <dbReference type="PROSITE" id="PS51781"/>
    </source>
</evidence>
<dbReference type="RefSeq" id="WP_009331988.1">
    <property type="nucleotide sequence ID" value="NZ_CP151651.1"/>
</dbReference>
<dbReference type="InterPro" id="IPR013486">
    <property type="entry name" value="SpoIID/LytB"/>
</dbReference>
<sequence>MKKIISFLSFILLLTCLPAFTQAAEPKQYNDEVNVSVYLKSNLTITLNGTYQLVNKDTGTKTAVPESTVLTVSKDTSGVSVIYTGFSQKSAKGFDLQELSGTSKLAVFTADTPLRRGATSSYEIIKTFKAGESANYLDSFTNAQGQVWYKVSSGSLSGWVLSTTVRLSDASSLSTAKVSNGTTYRGSFFLKPNGSQVEIINFLGMEDYLKGVVPSEMPASWPKEALKAQAIAARSYAANTMMLTSTAASQVYKGYSGEDSRTNTAIQETAGLVAKYNGKPIQTFFFSTSGGRTANVGDVWNSNQASFPYLVSVDDPYESSPYSSWSETFTSAQLLKNFGFTDTSATIYDLSLSKTGANGEVRGVTIKTSAGDKTVTGNESVIRKLFPLPNSSVYNQLYSNWFDAVLNGSASGLTVQTASGTANISDMKGQTVQTANGQVTLSDSKVSIQTASGIVTNEGSGITSVTLNGKGWGHRIGMSQYGAKGFAEKGWKAEQIITHYFKGTTVSK</sequence>
<dbReference type="NCBIfam" id="TIGR02669">
    <property type="entry name" value="SpoIID_LytB"/>
    <property type="match status" value="1"/>
</dbReference>
<feature type="chain" id="PRO_5046960876" evidence="1">
    <location>
        <begin position="24"/>
        <end position="508"/>
    </location>
</feature>
<protein>
    <submittedName>
        <fullName evidence="3">SpoIID/LytB domain-containing protein</fullName>
    </submittedName>
</protein>